<protein>
    <submittedName>
        <fullName evidence="2">DNA-binding transcriptional activator AlpA</fullName>
    </submittedName>
</protein>
<dbReference type="GO" id="GO:0003677">
    <property type="term" value="F:DNA binding"/>
    <property type="evidence" value="ECO:0007669"/>
    <property type="project" value="UniProtKB-KW"/>
</dbReference>
<organism evidence="2">
    <name type="scientific">uncultured Caudovirales phage</name>
    <dbReference type="NCBI Taxonomy" id="2100421"/>
    <lineage>
        <taxon>Viruses</taxon>
        <taxon>Duplodnaviria</taxon>
        <taxon>Heunggongvirae</taxon>
        <taxon>Uroviricota</taxon>
        <taxon>Caudoviricetes</taxon>
        <taxon>Peduoviridae</taxon>
        <taxon>Maltschvirus</taxon>
        <taxon>Maltschvirus maltsch</taxon>
    </lineage>
</organism>
<evidence type="ECO:0000313" key="2">
    <source>
        <dbReference type="EMBL" id="CAB4165119.1"/>
    </source>
</evidence>
<feature type="region of interest" description="Disordered" evidence="1">
    <location>
        <begin position="39"/>
        <end position="67"/>
    </location>
</feature>
<keyword evidence="2" id="KW-0238">DNA-binding</keyword>
<accession>A0A6J5NZY9</accession>
<gene>
    <name evidence="2" type="ORF">UFOVP821_18</name>
</gene>
<evidence type="ECO:0000256" key="1">
    <source>
        <dbReference type="SAM" id="MobiDB-lite"/>
    </source>
</evidence>
<name>A0A6J5NZY9_9CAUD</name>
<proteinExistence type="predicted"/>
<dbReference type="EMBL" id="LR796768">
    <property type="protein sequence ID" value="CAB4165119.1"/>
    <property type="molecule type" value="Genomic_DNA"/>
</dbReference>
<sequence>MNIQHTVNGRTFVIDAQMLDYLVIAAEALAAIVQAQPTTAPAPTPLAPASKPRSPRSPRSPRTVPPGFLNTADLLLLVPFGSAEMYRRMKVGKFPRPIRRGVWSRADVEAWTAGTWKPTP</sequence>
<dbReference type="Gene3D" id="1.10.238.160">
    <property type="match status" value="1"/>
</dbReference>
<reference evidence="2" key="1">
    <citation type="submission" date="2020-04" db="EMBL/GenBank/DDBJ databases">
        <authorList>
            <person name="Chiriac C."/>
            <person name="Salcher M."/>
            <person name="Ghai R."/>
            <person name="Kavagutti S V."/>
        </authorList>
    </citation>
    <scope>NUCLEOTIDE SEQUENCE</scope>
</reference>